<dbReference type="InterPro" id="IPR030678">
    <property type="entry name" value="Peptide/Ni-bd"/>
</dbReference>
<evidence type="ECO:0000313" key="7">
    <source>
        <dbReference type="EMBL" id="MBD1599479.1"/>
    </source>
</evidence>
<dbReference type="InterPro" id="IPR039424">
    <property type="entry name" value="SBP_5"/>
</dbReference>
<dbReference type="Pfam" id="PF00496">
    <property type="entry name" value="SBP_bac_5"/>
    <property type="match status" value="1"/>
</dbReference>
<name>A0ABR7Z1V0_9PSED</name>
<dbReference type="CDD" id="cd08517">
    <property type="entry name" value="PBP2_NikA_DppA_OppA_like_13"/>
    <property type="match status" value="1"/>
</dbReference>
<evidence type="ECO:0000313" key="8">
    <source>
        <dbReference type="Proteomes" id="UP000805841"/>
    </source>
</evidence>
<keyword evidence="3" id="KW-0571">Peptide transport</keyword>
<proteinExistence type="inferred from homology"/>
<dbReference type="Proteomes" id="UP000805841">
    <property type="component" value="Unassembled WGS sequence"/>
</dbReference>
<dbReference type="RefSeq" id="WP_190420879.1">
    <property type="nucleotide sequence ID" value="NZ_JAAOCB010000009.1"/>
</dbReference>
<keyword evidence="8" id="KW-1185">Reference proteome</keyword>
<dbReference type="PROSITE" id="PS01040">
    <property type="entry name" value="SBP_BACTERIAL_5"/>
    <property type="match status" value="1"/>
</dbReference>
<comment type="similarity">
    <text evidence="1">Belongs to the bacterial solute-binding protein 5 family.</text>
</comment>
<keyword evidence="2 5" id="KW-0732">Signal</keyword>
<keyword evidence="4" id="KW-0813">Transport</keyword>
<feature type="signal peptide" evidence="5">
    <location>
        <begin position="1"/>
        <end position="30"/>
    </location>
</feature>
<evidence type="ECO:0000256" key="5">
    <source>
        <dbReference type="SAM" id="SignalP"/>
    </source>
</evidence>
<dbReference type="SUPFAM" id="SSF53850">
    <property type="entry name" value="Periplasmic binding protein-like II"/>
    <property type="match status" value="1"/>
</dbReference>
<dbReference type="Gene3D" id="3.90.76.10">
    <property type="entry name" value="Dipeptide-binding Protein, Domain 1"/>
    <property type="match status" value="1"/>
</dbReference>
<dbReference type="EMBL" id="JAAOCA010000013">
    <property type="protein sequence ID" value="MBD1599479.1"/>
    <property type="molecule type" value="Genomic_DNA"/>
</dbReference>
<accession>A0ABR7Z1V0</accession>
<evidence type="ECO:0000259" key="6">
    <source>
        <dbReference type="Pfam" id="PF00496"/>
    </source>
</evidence>
<evidence type="ECO:0000256" key="4">
    <source>
        <dbReference type="ARBA" id="ARBA00022927"/>
    </source>
</evidence>
<sequence>MSSALPRRMVAVIPFAAALVFSAYVPTTNAAQTVLNAIVQPEPVALNSAFNTNFPNGVVANNVYEGLVSYDENMQPKPSLAESWDIAKDGLSITFHLRHGVKWHDGKPFTAEDVKYSALEIWKKVHPRGRTTFAALEDVLTPDQYTAVFKLKQPSLVILSSINANEAQILPAHLYADTDVLQNPHNIDPVGTGPFKFVKWVRGQYIELQRNPDYWEAGKPKVDKLVFRVIPDASSRSAALETGEVLYSPYDSVPFSDVERLSQNPELVVAKRGYESSAAYVFLEFNLRNPILANVKVRQAIDHAIDKQALIDVVWYGLGKPATGPIPSSLKNFYTTDGVPQYAFDTAQADKLLDEAGYPRKTDGIRFTLHIDYQPFHEGFKNQSEFIRQSLKKVGIDVQVRTQDLATFIRRVYNDYDFDINTGRWVPMMDPQIGGLRQYSSASITPGVPWSNASRYSNPEMDKVISALQGEVNPARRRDDFHQFQRIAQRDLPVIPLFEQQNFTVYSKRLQGVSVEPDGALSSLKDISIAP</sequence>
<feature type="domain" description="Solute-binding protein family 5" evidence="6">
    <location>
        <begin position="75"/>
        <end position="441"/>
    </location>
</feature>
<protein>
    <submittedName>
        <fullName evidence="7">ABC transporter substrate-binding protein</fullName>
    </submittedName>
</protein>
<evidence type="ECO:0000256" key="2">
    <source>
        <dbReference type="ARBA" id="ARBA00022729"/>
    </source>
</evidence>
<keyword evidence="4" id="KW-0653">Protein transport</keyword>
<organism evidence="7 8">
    <name type="scientific">Pseudomonas typographi</name>
    <dbReference type="NCBI Taxonomy" id="2715964"/>
    <lineage>
        <taxon>Bacteria</taxon>
        <taxon>Pseudomonadati</taxon>
        <taxon>Pseudomonadota</taxon>
        <taxon>Gammaproteobacteria</taxon>
        <taxon>Pseudomonadales</taxon>
        <taxon>Pseudomonadaceae</taxon>
        <taxon>Pseudomonas</taxon>
    </lineage>
</organism>
<dbReference type="Gene3D" id="3.10.105.10">
    <property type="entry name" value="Dipeptide-binding Protein, Domain 3"/>
    <property type="match status" value="1"/>
</dbReference>
<dbReference type="PANTHER" id="PTHR30290">
    <property type="entry name" value="PERIPLASMIC BINDING COMPONENT OF ABC TRANSPORTER"/>
    <property type="match status" value="1"/>
</dbReference>
<evidence type="ECO:0000256" key="3">
    <source>
        <dbReference type="ARBA" id="ARBA00022856"/>
    </source>
</evidence>
<dbReference type="PANTHER" id="PTHR30290:SF38">
    <property type="entry name" value="D,D-DIPEPTIDE-BINDING PERIPLASMIC PROTEIN DDPA-RELATED"/>
    <property type="match status" value="1"/>
</dbReference>
<dbReference type="InterPro" id="IPR000914">
    <property type="entry name" value="SBP_5_dom"/>
</dbReference>
<dbReference type="PIRSF" id="PIRSF002741">
    <property type="entry name" value="MppA"/>
    <property type="match status" value="1"/>
</dbReference>
<feature type="chain" id="PRO_5045596906" evidence="5">
    <location>
        <begin position="31"/>
        <end position="531"/>
    </location>
</feature>
<dbReference type="Gene3D" id="3.40.190.10">
    <property type="entry name" value="Periplasmic binding protein-like II"/>
    <property type="match status" value="1"/>
</dbReference>
<comment type="caution">
    <text evidence="7">The sequence shown here is derived from an EMBL/GenBank/DDBJ whole genome shotgun (WGS) entry which is preliminary data.</text>
</comment>
<reference evidence="7 8" key="1">
    <citation type="journal article" date="2020" name="Insects">
        <title>Bacteria Belonging to Pseudomonas typographi sp. nov. from the Bark Beetle Ips typographus Have Genomic Potential to Aid in the Host Ecology.</title>
        <authorList>
            <person name="Peral-Aranega E."/>
            <person name="Saati-Santamaria Z."/>
            <person name="Kolarik M."/>
            <person name="Rivas R."/>
            <person name="Garcia-Fraile P."/>
        </authorList>
    </citation>
    <scope>NUCLEOTIDE SEQUENCE [LARGE SCALE GENOMIC DNA]</scope>
    <source>
        <strain evidence="7 8">CA3A</strain>
    </source>
</reference>
<dbReference type="InterPro" id="IPR023765">
    <property type="entry name" value="SBP_5_CS"/>
</dbReference>
<gene>
    <name evidence="7" type="ORF">HAQ05_12295</name>
</gene>
<evidence type="ECO:0000256" key="1">
    <source>
        <dbReference type="ARBA" id="ARBA00005695"/>
    </source>
</evidence>